<evidence type="ECO:0000259" key="1">
    <source>
        <dbReference type="PROSITE" id="PS50943"/>
    </source>
</evidence>
<dbReference type="GO" id="GO:0003677">
    <property type="term" value="F:DNA binding"/>
    <property type="evidence" value="ECO:0007669"/>
    <property type="project" value="InterPro"/>
</dbReference>
<dbReference type="Pfam" id="PF01381">
    <property type="entry name" value="HTH_3"/>
    <property type="match status" value="1"/>
</dbReference>
<feature type="domain" description="HTH cro/C1-type" evidence="1">
    <location>
        <begin position="110"/>
        <end position="164"/>
    </location>
</feature>
<evidence type="ECO:0000313" key="2">
    <source>
        <dbReference type="EMBL" id="CAB4692822.1"/>
    </source>
</evidence>
<proteinExistence type="predicted"/>
<dbReference type="EMBL" id="CAFAAQ010000187">
    <property type="protein sequence ID" value="CAB4818982.1"/>
    <property type="molecule type" value="Genomic_DNA"/>
</dbReference>
<evidence type="ECO:0000313" key="4">
    <source>
        <dbReference type="EMBL" id="CAB5068001.1"/>
    </source>
</evidence>
<accession>A0A6J6P3G3</accession>
<name>A0A6J6P3G3_9ZZZZ</name>
<dbReference type="InterPro" id="IPR001387">
    <property type="entry name" value="Cro/C1-type_HTH"/>
</dbReference>
<dbReference type="SUPFAM" id="SSF47413">
    <property type="entry name" value="lambda repressor-like DNA-binding domains"/>
    <property type="match status" value="1"/>
</dbReference>
<sequence>MDPLLDLQLVLIQGHREFTHALRSFRYILGCCSVVSGSVREIYPLGTYCSVCYPWVTYHFGKNFQTVRIKPPNYNHNLGNWVELLTSDRLRPIETAGGTMLAEQNTGNAVHQLRILSGLNQREAARRIGISRSTLRSWEAHRTTPDSSQLVSAVAALGQDLDDVMVPRTDLIDPEHLGLLTVGTEQIVVADHLAADTTPHEFNISLIGAYLGAVRRQRGLTIDAPVQLRSHDLSALAVVLDLNDDELQHLLASEFDLSSESARQAVRGLLAAGLVALAASGALQSSWLAQPGLATQHPYHQRTNFWAGDLGPTLRGPAFWMGRGAPSELAVWKAASSREYGPAEEFIELDPEDAIEVDLENGASFADAKVSTSSELAGSNFC</sequence>
<dbReference type="EMBL" id="CAFBQW010000162">
    <property type="protein sequence ID" value="CAB5068001.1"/>
    <property type="molecule type" value="Genomic_DNA"/>
</dbReference>
<evidence type="ECO:0000313" key="3">
    <source>
        <dbReference type="EMBL" id="CAB4818982.1"/>
    </source>
</evidence>
<dbReference type="CDD" id="cd00093">
    <property type="entry name" value="HTH_XRE"/>
    <property type="match status" value="1"/>
</dbReference>
<dbReference type="SMART" id="SM00530">
    <property type="entry name" value="HTH_XRE"/>
    <property type="match status" value="1"/>
</dbReference>
<protein>
    <submittedName>
        <fullName evidence="2">Unannotated protein</fullName>
    </submittedName>
</protein>
<gene>
    <name evidence="2" type="ORF">UFOPK2582_00518</name>
    <name evidence="3" type="ORF">UFOPK3046_01643</name>
    <name evidence="4" type="ORF">UFOPK4354_01358</name>
</gene>
<dbReference type="Gene3D" id="1.10.260.40">
    <property type="entry name" value="lambda repressor-like DNA-binding domains"/>
    <property type="match status" value="1"/>
</dbReference>
<dbReference type="InterPro" id="IPR010982">
    <property type="entry name" value="Lambda_DNA-bd_dom_sf"/>
</dbReference>
<dbReference type="EMBL" id="CAEZXS010000043">
    <property type="protein sequence ID" value="CAB4692822.1"/>
    <property type="molecule type" value="Genomic_DNA"/>
</dbReference>
<dbReference type="AlphaFoldDB" id="A0A6J6P3G3"/>
<dbReference type="PROSITE" id="PS50943">
    <property type="entry name" value="HTH_CROC1"/>
    <property type="match status" value="1"/>
</dbReference>
<reference evidence="2" key="1">
    <citation type="submission" date="2020-05" db="EMBL/GenBank/DDBJ databases">
        <authorList>
            <person name="Chiriac C."/>
            <person name="Salcher M."/>
            <person name="Ghai R."/>
            <person name="Kavagutti S V."/>
        </authorList>
    </citation>
    <scope>NUCLEOTIDE SEQUENCE</scope>
</reference>
<organism evidence="2">
    <name type="scientific">freshwater metagenome</name>
    <dbReference type="NCBI Taxonomy" id="449393"/>
    <lineage>
        <taxon>unclassified sequences</taxon>
        <taxon>metagenomes</taxon>
        <taxon>ecological metagenomes</taxon>
    </lineage>
</organism>